<evidence type="ECO:0000313" key="2">
    <source>
        <dbReference type="EMBL" id="KAK7067007.1"/>
    </source>
</evidence>
<reference evidence="2 3" key="1">
    <citation type="submission" date="2023-11" db="EMBL/GenBank/DDBJ databases">
        <title>Halocaridina rubra genome assembly.</title>
        <authorList>
            <person name="Smith C."/>
        </authorList>
    </citation>
    <scope>NUCLEOTIDE SEQUENCE [LARGE SCALE GENOMIC DNA]</scope>
    <source>
        <strain evidence="2">EP-1</strain>
        <tissue evidence="2">Whole</tissue>
    </source>
</reference>
<evidence type="ECO:0000256" key="1">
    <source>
        <dbReference type="SAM" id="MobiDB-lite"/>
    </source>
</evidence>
<dbReference type="AlphaFoldDB" id="A0AAN8WL59"/>
<organism evidence="2 3">
    <name type="scientific">Halocaridina rubra</name>
    <name type="common">Hawaiian red shrimp</name>
    <dbReference type="NCBI Taxonomy" id="373956"/>
    <lineage>
        <taxon>Eukaryota</taxon>
        <taxon>Metazoa</taxon>
        <taxon>Ecdysozoa</taxon>
        <taxon>Arthropoda</taxon>
        <taxon>Crustacea</taxon>
        <taxon>Multicrustacea</taxon>
        <taxon>Malacostraca</taxon>
        <taxon>Eumalacostraca</taxon>
        <taxon>Eucarida</taxon>
        <taxon>Decapoda</taxon>
        <taxon>Pleocyemata</taxon>
        <taxon>Caridea</taxon>
        <taxon>Atyoidea</taxon>
        <taxon>Atyidae</taxon>
        <taxon>Halocaridina</taxon>
    </lineage>
</organism>
<keyword evidence="3" id="KW-1185">Reference proteome</keyword>
<dbReference type="EMBL" id="JAXCGZ010018955">
    <property type="protein sequence ID" value="KAK7067007.1"/>
    <property type="molecule type" value="Genomic_DNA"/>
</dbReference>
<name>A0AAN8WL59_HALRR</name>
<proteinExistence type="predicted"/>
<feature type="region of interest" description="Disordered" evidence="1">
    <location>
        <begin position="1"/>
        <end position="42"/>
    </location>
</feature>
<comment type="caution">
    <text evidence="2">The sequence shown here is derived from an EMBL/GenBank/DDBJ whole genome shotgun (WGS) entry which is preliminary data.</text>
</comment>
<protein>
    <submittedName>
        <fullName evidence="2">Uncharacterized protein</fullName>
    </submittedName>
</protein>
<evidence type="ECO:0000313" key="3">
    <source>
        <dbReference type="Proteomes" id="UP001381693"/>
    </source>
</evidence>
<feature type="compositionally biased region" description="Basic residues" evidence="1">
    <location>
        <begin position="1"/>
        <end position="11"/>
    </location>
</feature>
<gene>
    <name evidence="2" type="ORF">SK128_016627</name>
</gene>
<accession>A0AAN8WL59</accession>
<sequence length="163" mass="18544">MLPTHPTHRRGTYTFVGGRTQSGASGVPRLAKEGHKELPPGPRHRAIGEYCLHRRHELLLRIVTEPEGPVAEGRRGCTAKATKILDTPRTGLSHMRPRIARCLLVLRCQMYRRVFQFLTVPDPEDCVRRVGSILWIVRGRTPSPTPAYDQEDRSYPSYAVFYD</sequence>
<dbReference type="Proteomes" id="UP001381693">
    <property type="component" value="Unassembled WGS sequence"/>
</dbReference>